<evidence type="ECO:0000313" key="5">
    <source>
        <dbReference type="Proteomes" id="UP000008044"/>
    </source>
</evidence>
<evidence type="ECO:0000259" key="1">
    <source>
        <dbReference type="Pfam" id="PF09346"/>
    </source>
</evidence>
<sequence>MTIEKTDLNNWDMDEPNFIPDVNKINSSITFIQNELKVIIPNEMQELMFLTNDKPIGPTEGIDSVLVKYNDKTIIINIEITYSSNYIVEYTKLSQESIYEKRFLLPNGLIVIGSSYDDAGYACLIYDVRPDSVTYKHVFHWRHYVDNLIMGEGLGLIAHSLKEFLSMPTSEDAL</sequence>
<dbReference type="InterPro" id="IPR037883">
    <property type="entry name" value="Knr4/Smi1-like_sf"/>
</dbReference>
<dbReference type="HOGENOM" id="CLU_1560042_0_0_6"/>
<protein>
    <submittedName>
        <fullName evidence="3">SMI1/KNR4 family protein</fullName>
    </submittedName>
</protein>
<dbReference type="PATRIC" id="fig|1166016.3.peg.274"/>
<reference evidence="3" key="5">
    <citation type="submission" date="2024-05" db="EMBL/GenBank/DDBJ databases">
        <title>Identification of Pectobacterium versatile causing blackleg of potato from New York State with a whole genome sequencing approach.</title>
        <authorList>
            <person name="Ma X."/>
            <person name="Swingle B."/>
        </authorList>
    </citation>
    <scope>NUCLEOTIDE SEQUENCE</scope>
    <source>
        <strain evidence="3">NY1588A</strain>
    </source>
</reference>
<dbReference type="SUPFAM" id="SSF160631">
    <property type="entry name" value="SMI1/KNR4-like"/>
    <property type="match status" value="1"/>
</dbReference>
<dbReference type="KEGG" id="ppar:A8F97_17065"/>
<evidence type="ECO:0000313" key="4">
    <source>
        <dbReference type="EMBL" id="RKO78780.1"/>
    </source>
</evidence>
<dbReference type="EMBL" id="PSZG01000001">
    <property type="protein sequence ID" value="RKO78780.1"/>
    <property type="molecule type" value="Genomic_DNA"/>
</dbReference>
<dbReference type="AlphaFoldDB" id="A0A0H3I3L2"/>
<dbReference type="eggNOG" id="ENOG5031HWA">
    <property type="taxonomic scope" value="Bacteria"/>
</dbReference>
<feature type="domain" description="Knr4/Smi1-like" evidence="1">
    <location>
        <begin position="29"/>
        <end position="166"/>
    </location>
</feature>
<evidence type="ECO:0000313" key="2">
    <source>
        <dbReference type="EMBL" id="AFI88400.1"/>
    </source>
</evidence>
<keyword evidence="7" id="KW-1185">Reference proteome</keyword>
<dbReference type="Proteomes" id="UP000008044">
    <property type="component" value="Chromosome"/>
</dbReference>
<dbReference type="InterPro" id="IPR018958">
    <property type="entry name" value="Knr4/Smi1-like_dom"/>
</dbReference>
<reference evidence="2 5" key="1">
    <citation type="journal article" date="2012" name="J. Bacteriol.">
        <title>Genome sequence of Pectobacterium sp. strain SCC3193.</title>
        <authorList>
            <person name="Koskinen J.P."/>
            <person name="Laine P."/>
            <person name="Niemi O."/>
            <person name="Nykyri J."/>
            <person name="Harjunpaa H."/>
            <person name="Auvinen P."/>
            <person name="Paulin L."/>
            <person name="Pirhonen M."/>
            <person name="Palva T."/>
            <person name="Holm L."/>
        </authorList>
    </citation>
    <scope>NUCLEOTIDE SEQUENCE [LARGE SCALE GENOMIC DNA]</scope>
    <source>
        <strain evidence="2 5">SCC3193</strain>
    </source>
</reference>
<dbReference type="EMBL" id="CP003415">
    <property type="protein sequence ID" value="AFI88400.1"/>
    <property type="molecule type" value="Genomic_DNA"/>
</dbReference>
<reference evidence="2" key="2">
    <citation type="submission" date="2012-03" db="EMBL/GenBank/DDBJ databases">
        <authorList>
            <person name="Koskinen P."/>
            <person name="Laine P."/>
            <person name="Niemi O."/>
            <person name="Nykyri J."/>
            <person name="Harjunpaa H."/>
            <person name="Auvinen P."/>
            <person name="Paulin L."/>
            <person name="Pirhonen M."/>
            <person name="Palva T."/>
            <person name="Holm L."/>
        </authorList>
    </citation>
    <scope>NUCLEOTIDE SEQUENCE</scope>
    <source>
        <strain evidence="2">SCC3193</strain>
    </source>
</reference>
<dbReference type="EMBL" id="WABS01000009">
    <property type="protein sequence ID" value="MBI0554072.1"/>
    <property type="molecule type" value="Genomic_DNA"/>
</dbReference>
<organism evidence="2 5">
    <name type="scientific">Pectobacterium parmentieri</name>
    <dbReference type="NCBI Taxonomy" id="1905730"/>
    <lineage>
        <taxon>Bacteria</taxon>
        <taxon>Pseudomonadati</taxon>
        <taxon>Pseudomonadota</taxon>
        <taxon>Gammaproteobacteria</taxon>
        <taxon>Enterobacterales</taxon>
        <taxon>Pectobacteriaceae</taxon>
        <taxon>Pectobacterium</taxon>
    </lineage>
</organism>
<evidence type="ECO:0000313" key="3">
    <source>
        <dbReference type="EMBL" id="MBI0554072.1"/>
    </source>
</evidence>
<evidence type="ECO:0000313" key="7">
    <source>
        <dbReference type="Proteomes" id="UP001194579"/>
    </source>
</evidence>
<dbReference type="RefSeq" id="WP_014698507.1">
    <property type="nucleotide sequence ID" value="NC_017845.1"/>
</dbReference>
<reference evidence="4 6" key="3">
    <citation type="journal article" date="2018" name="BMC Genomics">
        <title>High genomic variability in the plant pathogenic bacterium Pectobacterium parmentieri deciphered from de novo assembled complete genomes.</title>
        <authorList>
            <person name="Zoledowska S."/>
            <person name="Motyka-Pomagruk A."/>
            <person name="Sledz W."/>
            <person name="Mengoni A."/>
            <person name="Lojkowska E."/>
        </authorList>
    </citation>
    <scope>NUCLEOTIDE SEQUENCE [LARGE SCALE GENOMIC DNA]</scope>
    <source>
        <strain evidence="4 6">IFB5626</strain>
    </source>
</reference>
<reference evidence="7" key="4">
    <citation type="submission" date="2023-07" db="EMBL/GenBank/DDBJ databases">
        <title>Identification of Pectobacterium versatile causing blackleg of potato from New York State with a whole genome sequencing approach.</title>
        <authorList>
            <person name="Ma X."/>
            <person name="Swingle B."/>
        </authorList>
    </citation>
    <scope>NUCLEOTIDE SEQUENCE [LARGE SCALE GENOMIC DNA]</scope>
    <source>
        <strain evidence="7">NY1588A</strain>
    </source>
</reference>
<accession>A0A0H3I3L2</accession>
<dbReference type="GeneID" id="45851170"/>
<dbReference type="Proteomes" id="UP000269665">
    <property type="component" value="Unassembled WGS sequence"/>
</dbReference>
<evidence type="ECO:0000313" key="6">
    <source>
        <dbReference type="Proteomes" id="UP000269665"/>
    </source>
</evidence>
<dbReference type="STRING" id="1905730.W5S_0273"/>
<dbReference type="Pfam" id="PF09346">
    <property type="entry name" value="SMI1_KNR4"/>
    <property type="match status" value="1"/>
</dbReference>
<dbReference type="OrthoDB" id="6429482at2"/>
<dbReference type="KEGG" id="pec:W5S_0273"/>
<dbReference type="Proteomes" id="UP001194579">
    <property type="component" value="Unassembled WGS sequence"/>
</dbReference>
<name>A0A0H3I3L2_PECPM</name>
<gene>
    <name evidence="2" type="ordered locus">W5S_0273</name>
    <name evidence="4" type="ORF">C5E00_19370</name>
    <name evidence="3" type="ORF">F6Q06_06130</name>
</gene>
<proteinExistence type="predicted"/>